<keyword evidence="2" id="KW-1185">Reference proteome</keyword>
<dbReference type="SUPFAM" id="SSF89095">
    <property type="entry name" value="GatB/YqeY motif"/>
    <property type="match status" value="1"/>
</dbReference>
<keyword evidence="1" id="KW-0808">Transferase</keyword>
<dbReference type="PANTHER" id="PTHR28055:SF1">
    <property type="entry name" value="ALTERED INHERITANCE OF MITOCHONDRIA PROTEIN 41, MITOCHONDRIAL"/>
    <property type="match status" value="1"/>
</dbReference>
<dbReference type="RefSeq" id="WP_069834138.1">
    <property type="nucleotide sequence ID" value="NZ_MDGQ01000003.1"/>
</dbReference>
<protein>
    <submittedName>
        <fullName evidence="1">Glutamyl-tRNA amidotransferase</fullName>
    </submittedName>
</protein>
<dbReference type="EMBL" id="MDGQ01000003">
    <property type="protein sequence ID" value="OEK06826.1"/>
    <property type="molecule type" value="Genomic_DNA"/>
</dbReference>
<dbReference type="PANTHER" id="PTHR28055">
    <property type="entry name" value="ALTERED INHERITANCE OF MITOCHONDRIA PROTEIN 41, MITOCHONDRIAL"/>
    <property type="match status" value="1"/>
</dbReference>
<dbReference type="InterPro" id="IPR019004">
    <property type="entry name" value="YqeY/Aim41"/>
</dbReference>
<name>A0A1E5T648_9BACT</name>
<dbReference type="Pfam" id="PF09424">
    <property type="entry name" value="YqeY"/>
    <property type="match status" value="1"/>
</dbReference>
<dbReference type="STRING" id="1563681.BFP71_03975"/>
<dbReference type="GO" id="GO:0016740">
    <property type="term" value="F:transferase activity"/>
    <property type="evidence" value="ECO:0007669"/>
    <property type="project" value="UniProtKB-KW"/>
</dbReference>
<dbReference type="OrthoDB" id="9788127at2"/>
<dbReference type="InterPro" id="IPR023168">
    <property type="entry name" value="GatB_Yqey_C_2"/>
</dbReference>
<dbReference type="InterPro" id="IPR003789">
    <property type="entry name" value="Asn/Gln_tRNA_amidoTrase-B-like"/>
</dbReference>
<dbReference type="Gene3D" id="1.10.1510.10">
    <property type="entry name" value="Uncharacterised protein YqeY/AIM41 PF09424, N-terminal domain"/>
    <property type="match status" value="1"/>
</dbReference>
<dbReference type="InterPro" id="IPR042184">
    <property type="entry name" value="YqeY/Aim41_N"/>
</dbReference>
<evidence type="ECO:0000313" key="1">
    <source>
        <dbReference type="EMBL" id="OEK06826.1"/>
    </source>
</evidence>
<gene>
    <name evidence="1" type="ORF">BFP71_03975</name>
</gene>
<evidence type="ECO:0000313" key="2">
    <source>
        <dbReference type="Proteomes" id="UP000095552"/>
    </source>
</evidence>
<accession>A0A1E5T648</accession>
<proteinExistence type="predicted"/>
<reference evidence="1 2" key="1">
    <citation type="submission" date="2016-08" db="EMBL/GenBank/DDBJ databases">
        <title>Draft genome of Fabibacter sp. strain SK-8.</title>
        <authorList>
            <person name="Wong S.-K."/>
            <person name="Hamasaki K."/>
            <person name="Yoshizawa S."/>
        </authorList>
    </citation>
    <scope>NUCLEOTIDE SEQUENCE [LARGE SCALE GENOMIC DNA]</scope>
    <source>
        <strain evidence="1 2">SK-8</strain>
    </source>
</reference>
<dbReference type="Gene3D" id="1.10.10.410">
    <property type="match status" value="1"/>
</dbReference>
<sequence>MSLKVQIEADIKKAMLARQKDELKALRAIKSMILLAETEKGGSGDVSEDAELKLLMKAVKQRKDSAQIYKDQGREDLASTEEAEIAVIEKYLPKQLSEAEIKVELEKIIAQVGATGPQDMGKVMGMASKAMAGKADGKTISGIVKSILVG</sequence>
<organism evidence="1 2">
    <name type="scientific">Roseivirga misakiensis</name>
    <dbReference type="NCBI Taxonomy" id="1563681"/>
    <lineage>
        <taxon>Bacteria</taxon>
        <taxon>Pseudomonadati</taxon>
        <taxon>Bacteroidota</taxon>
        <taxon>Cytophagia</taxon>
        <taxon>Cytophagales</taxon>
        <taxon>Roseivirgaceae</taxon>
        <taxon>Roseivirga</taxon>
    </lineage>
</organism>
<dbReference type="AlphaFoldDB" id="A0A1E5T648"/>
<dbReference type="Proteomes" id="UP000095552">
    <property type="component" value="Unassembled WGS sequence"/>
</dbReference>
<dbReference type="GO" id="GO:0016884">
    <property type="term" value="F:carbon-nitrogen ligase activity, with glutamine as amido-N-donor"/>
    <property type="evidence" value="ECO:0007669"/>
    <property type="project" value="InterPro"/>
</dbReference>
<comment type="caution">
    <text evidence="1">The sequence shown here is derived from an EMBL/GenBank/DDBJ whole genome shotgun (WGS) entry which is preliminary data.</text>
</comment>